<evidence type="ECO:0000256" key="1">
    <source>
        <dbReference type="ARBA" id="ARBA00022946"/>
    </source>
</evidence>
<protein>
    <submittedName>
        <fullName evidence="3">Folate-binding protein</fullName>
    </submittedName>
</protein>
<gene>
    <name evidence="3" type="ORF">SNE33_05795</name>
</gene>
<dbReference type="NCBIfam" id="TIGR03317">
    <property type="entry name" value="ygfZ_signature"/>
    <property type="match status" value="1"/>
</dbReference>
<keyword evidence="4" id="KW-1185">Reference proteome</keyword>
<sequence>MHDKLQPLPGALFAMPDLHVVELAGRDATTFAQAQFINDLNGLQPGHWQWSGWLTPKGRTVALFALAKWSDDRIWLLLPDLDPSGLAEALRRFVFRSKVAVTVRDDLVVGGAFAKPERAERNRFVEHDGVAEFDLGTPEMPRLLRVGCPAPAVDDAALQRWRMFDLEHGLPRLGPDQSGQWTPQQLSLERIRGFSVKKGCYPGQEIVARTHFLGKAKRGLALLESDRAIAPGAEVTGDARAVGTVVASAGQDGRHLSLAVMPLDREATPLSVGDSPVGERPLREGLAR</sequence>
<comment type="caution">
    <text evidence="3">The sequence shown here is derived from an EMBL/GenBank/DDBJ whole genome shotgun (WGS) entry which is preliminary data.</text>
</comment>
<dbReference type="PIRSF" id="PIRSF006487">
    <property type="entry name" value="GcvT"/>
    <property type="match status" value="1"/>
</dbReference>
<reference evidence="3 4" key="1">
    <citation type="journal article" date="2017" name="Curr. Microbiol.">
        <title>Lysobacter zhanggongensis sp. nov. Isolated from a Pit Mud.</title>
        <authorList>
            <person name="Zhang X.F."/>
            <person name="Wang H.H."/>
            <person name="Sun X.Y."/>
            <person name="Pan C.M."/>
        </authorList>
    </citation>
    <scope>NUCLEOTIDE SEQUENCE [LARGE SCALE GENOMIC DNA]</scope>
    <source>
        <strain evidence="3 4">ZGLJ7-1</strain>
    </source>
</reference>
<evidence type="ECO:0000313" key="3">
    <source>
        <dbReference type="EMBL" id="MEG3157405.1"/>
    </source>
</evidence>
<dbReference type="EMBL" id="JAXGFO010000022">
    <property type="protein sequence ID" value="MEG3157405.1"/>
    <property type="molecule type" value="Genomic_DNA"/>
</dbReference>
<accession>A0ABU7YPD3</accession>
<evidence type="ECO:0000256" key="2">
    <source>
        <dbReference type="SAM" id="MobiDB-lite"/>
    </source>
</evidence>
<dbReference type="PANTHER" id="PTHR22602">
    <property type="entry name" value="TRANSFERASE CAF17, MITOCHONDRIAL-RELATED"/>
    <property type="match status" value="1"/>
</dbReference>
<dbReference type="PANTHER" id="PTHR22602:SF0">
    <property type="entry name" value="TRANSFERASE CAF17, MITOCHONDRIAL-RELATED"/>
    <property type="match status" value="1"/>
</dbReference>
<evidence type="ECO:0000313" key="4">
    <source>
        <dbReference type="Proteomes" id="UP001334501"/>
    </source>
</evidence>
<dbReference type="Gene3D" id="3.30.1360.120">
    <property type="entry name" value="Probable tRNA modification gtpase trme, domain 1"/>
    <property type="match status" value="1"/>
</dbReference>
<dbReference type="Gene3D" id="2.40.30.160">
    <property type="match status" value="1"/>
</dbReference>
<dbReference type="InterPro" id="IPR027266">
    <property type="entry name" value="TrmE/GcvT-like"/>
</dbReference>
<proteinExistence type="predicted"/>
<name>A0ABU7YPD3_9GAMM</name>
<dbReference type="InterPro" id="IPR045179">
    <property type="entry name" value="YgfZ/GcvT"/>
</dbReference>
<dbReference type="Proteomes" id="UP001334501">
    <property type="component" value="Unassembled WGS sequence"/>
</dbReference>
<dbReference type="SUPFAM" id="SSF103025">
    <property type="entry name" value="Folate-binding domain"/>
    <property type="match status" value="1"/>
</dbReference>
<feature type="region of interest" description="Disordered" evidence="2">
    <location>
        <begin position="267"/>
        <end position="288"/>
    </location>
</feature>
<organism evidence="3 4">
    <name type="scientific">Lysobacter zhanggongensis</name>
    <dbReference type="NCBI Taxonomy" id="1774951"/>
    <lineage>
        <taxon>Bacteria</taxon>
        <taxon>Pseudomonadati</taxon>
        <taxon>Pseudomonadota</taxon>
        <taxon>Gammaproteobacteria</taxon>
        <taxon>Lysobacterales</taxon>
        <taxon>Lysobacteraceae</taxon>
        <taxon>Lysobacter</taxon>
    </lineage>
</organism>
<keyword evidence="1" id="KW-0809">Transit peptide</keyword>
<dbReference type="InterPro" id="IPR017703">
    <property type="entry name" value="YgfZ/GCV_T_CS"/>
</dbReference>